<dbReference type="Proteomes" id="UP000520770">
    <property type="component" value="Unassembled WGS sequence"/>
</dbReference>
<dbReference type="Proteomes" id="UP000524535">
    <property type="component" value="Unassembled WGS sequence"/>
</dbReference>
<dbReference type="EMBL" id="JACIGW010000001">
    <property type="protein sequence ID" value="MBB4347970.1"/>
    <property type="molecule type" value="Genomic_DNA"/>
</dbReference>
<dbReference type="Proteomes" id="UP000576087">
    <property type="component" value="Unassembled WGS sequence"/>
</dbReference>
<evidence type="ECO:0000313" key="3">
    <source>
        <dbReference type="EMBL" id="MBB4444324.1"/>
    </source>
</evidence>
<evidence type="ECO:0000313" key="6">
    <source>
        <dbReference type="Proteomes" id="UP000576087"/>
    </source>
</evidence>
<dbReference type="EMBL" id="JACIGY010000001">
    <property type="protein sequence ID" value="MBB4409636.1"/>
    <property type="molecule type" value="Genomic_DNA"/>
</dbReference>
<keyword evidence="5" id="KW-1185">Reference proteome</keyword>
<name>A0A7W6T9W9_9HYPH</name>
<evidence type="ECO:0000313" key="2">
    <source>
        <dbReference type="EMBL" id="MBB4409636.1"/>
    </source>
</evidence>
<organism evidence="2 5">
    <name type="scientific">Aliirhizobium cellulosilyticum</name>
    <dbReference type="NCBI Taxonomy" id="393664"/>
    <lineage>
        <taxon>Bacteria</taxon>
        <taxon>Pseudomonadati</taxon>
        <taxon>Pseudomonadota</taxon>
        <taxon>Alphaproteobacteria</taxon>
        <taxon>Hyphomicrobiales</taxon>
        <taxon>Rhizobiaceae</taxon>
        <taxon>Aliirhizobium</taxon>
    </lineage>
</organism>
<reference evidence="4 5" key="1">
    <citation type="submission" date="2020-08" db="EMBL/GenBank/DDBJ databases">
        <title>Genomic Encyclopedia of Type Strains, Phase IV (KMG-V): Genome sequencing to study the core and pangenomes of soil and plant-associated prokaryotes.</title>
        <authorList>
            <person name="Whitman W."/>
        </authorList>
    </citation>
    <scope>NUCLEOTIDE SEQUENCE [LARGE SCALE GENOMIC DNA]</scope>
    <source>
        <strain evidence="2 5">SEMIA 444</strain>
        <strain evidence="1 4">SEMIA 448</strain>
        <strain evidence="3 6">SEMIA 452</strain>
    </source>
</reference>
<evidence type="ECO:0000313" key="1">
    <source>
        <dbReference type="EMBL" id="MBB4347970.1"/>
    </source>
</evidence>
<sequence>MRPAEIRRVGLKDEVIRLHFENPKATTEEIAEALGVGAPYVRCTFRRNGLTAVFKRRKREITATIPPVICPKKVSEKLQPYADKRGMTVETLIATILNVVAADRMVDAILDDMEDAA</sequence>
<dbReference type="AlphaFoldDB" id="A0A7W6T9W9"/>
<dbReference type="RefSeq" id="WP_183822018.1">
    <property type="nucleotide sequence ID" value="NZ_JACIGW010000001.1"/>
</dbReference>
<comment type="caution">
    <text evidence="2">The sequence shown here is derived from an EMBL/GenBank/DDBJ whole genome shotgun (WGS) entry which is preliminary data.</text>
</comment>
<evidence type="ECO:0000313" key="5">
    <source>
        <dbReference type="Proteomes" id="UP000524535"/>
    </source>
</evidence>
<evidence type="ECO:0000313" key="4">
    <source>
        <dbReference type="Proteomes" id="UP000520770"/>
    </source>
</evidence>
<gene>
    <name evidence="2" type="ORF">GGE31_000107</name>
    <name evidence="1" type="ORF">GGE33_001678</name>
    <name evidence="3" type="ORF">GGE35_000106</name>
</gene>
<proteinExistence type="predicted"/>
<protein>
    <submittedName>
        <fullName evidence="2">Uncharacterized protein</fullName>
    </submittedName>
</protein>
<dbReference type="EMBL" id="JACIHM010000001">
    <property type="protein sequence ID" value="MBB4444324.1"/>
    <property type="molecule type" value="Genomic_DNA"/>
</dbReference>
<accession>A0A7W6T9W9</accession>